<keyword evidence="1" id="KW-0732">Signal</keyword>
<dbReference type="AlphaFoldDB" id="A0A9N9ZA99"/>
<proteinExistence type="predicted"/>
<feature type="chain" id="PRO_5040199987" evidence="1">
    <location>
        <begin position="20"/>
        <end position="247"/>
    </location>
</feature>
<accession>A0A9N9ZA99</accession>
<evidence type="ECO:0000313" key="3">
    <source>
        <dbReference type="Proteomes" id="UP000775872"/>
    </source>
</evidence>
<sequence>MQLSLITLASLASVAIASASVEERDFWPAHIPLAKRAVSGAEYQCHANCGYTILNAQQSGYCDDSQWKTYYQGCMECAYTYNLWPDYGDGVTSAAKSCGLTVSPSPSSGSSAASSTASAQSSAAQTSAAQTSAAQTSAVQTSAVQTSAAQTSAAQTSATQSSVRSSAVQSSSLAASASSAAASSSGSVSHATTPAASATTLVSTTPSLTLGSNSTTSSTSVPTAGAAKNFGSILVAGAAVFAAVNMM</sequence>
<reference evidence="2" key="1">
    <citation type="submission" date="2021-10" db="EMBL/GenBank/DDBJ databases">
        <authorList>
            <person name="Piombo E."/>
        </authorList>
    </citation>
    <scope>NUCLEOTIDE SEQUENCE</scope>
</reference>
<protein>
    <submittedName>
        <fullName evidence="2">Uncharacterized protein</fullName>
    </submittedName>
</protein>
<keyword evidence="3" id="KW-1185">Reference proteome</keyword>
<organism evidence="2 3">
    <name type="scientific">Clonostachys solani</name>
    <dbReference type="NCBI Taxonomy" id="160281"/>
    <lineage>
        <taxon>Eukaryota</taxon>
        <taxon>Fungi</taxon>
        <taxon>Dikarya</taxon>
        <taxon>Ascomycota</taxon>
        <taxon>Pezizomycotina</taxon>
        <taxon>Sordariomycetes</taxon>
        <taxon>Hypocreomycetidae</taxon>
        <taxon>Hypocreales</taxon>
        <taxon>Bionectriaceae</taxon>
        <taxon>Clonostachys</taxon>
    </lineage>
</organism>
<evidence type="ECO:0000313" key="2">
    <source>
        <dbReference type="EMBL" id="CAH0052410.1"/>
    </source>
</evidence>
<dbReference type="EMBL" id="CABFOC020000044">
    <property type="protein sequence ID" value="CAH0052410.1"/>
    <property type="molecule type" value="Genomic_DNA"/>
</dbReference>
<dbReference type="OrthoDB" id="4160690at2759"/>
<name>A0A9N9ZA99_9HYPO</name>
<comment type="caution">
    <text evidence="2">The sequence shown here is derived from an EMBL/GenBank/DDBJ whole genome shotgun (WGS) entry which is preliminary data.</text>
</comment>
<gene>
    <name evidence="2" type="ORF">CSOL1703_00015531</name>
</gene>
<feature type="signal peptide" evidence="1">
    <location>
        <begin position="1"/>
        <end position="19"/>
    </location>
</feature>
<evidence type="ECO:0000256" key="1">
    <source>
        <dbReference type="SAM" id="SignalP"/>
    </source>
</evidence>
<dbReference type="Proteomes" id="UP000775872">
    <property type="component" value="Unassembled WGS sequence"/>
</dbReference>